<organism evidence="2">
    <name type="scientific">bioreactor metagenome</name>
    <dbReference type="NCBI Taxonomy" id="1076179"/>
    <lineage>
        <taxon>unclassified sequences</taxon>
        <taxon>metagenomes</taxon>
        <taxon>ecological metagenomes</taxon>
    </lineage>
</organism>
<reference evidence="2" key="1">
    <citation type="submission" date="2019-08" db="EMBL/GenBank/DDBJ databases">
        <authorList>
            <person name="Kucharzyk K."/>
            <person name="Murdoch R.W."/>
            <person name="Higgins S."/>
            <person name="Loffler F."/>
        </authorList>
    </citation>
    <scope>NUCLEOTIDE SEQUENCE</scope>
</reference>
<proteinExistence type="predicted"/>
<evidence type="ECO:0000313" key="2">
    <source>
        <dbReference type="EMBL" id="MPN40170.1"/>
    </source>
</evidence>
<feature type="compositionally biased region" description="Basic and acidic residues" evidence="1">
    <location>
        <begin position="70"/>
        <end position="83"/>
    </location>
</feature>
<feature type="region of interest" description="Disordered" evidence="1">
    <location>
        <begin position="70"/>
        <end position="113"/>
    </location>
</feature>
<dbReference type="EMBL" id="VSSQ01096403">
    <property type="protein sequence ID" value="MPN40170.1"/>
    <property type="molecule type" value="Genomic_DNA"/>
</dbReference>
<accession>A0A645HMX1</accession>
<dbReference type="AlphaFoldDB" id="A0A645HMX1"/>
<name>A0A645HMX1_9ZZZZ</name>
<comment type="caution">
    <text evidence="2">The sequence shown here is derived from an EMBL/GenBank/DDBJ whole genome shotgun (WGS) entry which is preliminary data.</text>
</comment>
<sequence length="113" mass="12031">MSGVETHRVIGVFPDDVIPPAVCPGEIGVDFKGAVPLRRVSADDADRLFRTVIPEVLDAGFEPGVFREEVGAPGRRKDSEGGEQRNCAAEYHHSVSHAMSSTRNTDGCAVTGP</sequence>
<protein>
    <submittedName>
        <fullName evidence="2">Uncharacterized protein</fullName>
    </submittedName>
</protein>
<evidence type="ECO:0000256" key="1">
    <source>
        <dbReference type="SAM" id="MobiDB-lite"/>
    </source>
</evidence>
<gene>
    <name evidence="2" type="ORF">SDC9_187706</name>
</gene>